<dbReference type="Gene3D" id="3.30.750.24">
    <property type="entry name" value="STAS domain"/>
    <property type="match status" value="1"/>
</dbReference>
<dbReference type="InterPro" id="IPR002645">
    <property type="entry name" value="STAS_dom"/>
</dbReference>
<dbReference type="CDD" id="cd07043">
    <property type="entry name" value="STAS_anti-anti-sigma_factors"/>
    <property type="match status" value="1"/>
</dbReference>
<dbReference type="PANTHER" id="PTHR33495">
    <property type="entry name" value="ANTI-SIGMA FACTOR ANTAGONIST TM_1081-RELATED-RELATED"/>
    <property type="match status" value="1"/>
</dbReference>
<dbReference type="InterPro" id="IPR036513">
    <property type="entry name" value="STAS_dom_sf"/>
</dbReference>
<dbReference type="Pfam" id="PF01740">
    <property type="entry name" value="STAS"/>
    <property type="match status" value="1"/>
</dbReference>
<comment type="caution">
    <text evidence="2">The sequence shown here is derived from an EMBL/GenBank/DDBJ whole genome shotgun (WGS) entry which is preliminary data.</text>
</comment>
<sequence>MSIFVKTIQSPEILDSHYAIQFSQEIESLIAAGVKIFYLELHNVTFISNSGLMALISIFRSAKAANCKLLLKSSSHQVKMLLELTGLDRAFEVLPDFNSSMEDLIQTAKTAVLSK</sequence>
<name>A0ABV4WMS7_9CYAN</name>
<dbReference type="EMBL" id="JBHFNT010000149">
    <property type="protein sequence ID" value="MFB2836395.1"/>
    <property type="molecule type" value="Genomic_DNA"/>
</dbReference>
<dbReference type="PANTHER" id="PTHR33495:SF2">
    <property type="entry name" value="ANTI-SIGMA FACTOR ANTAGONIST TM_1081-RELATED"/>
    <property type="match status" value="1"/>
</dbReference>
<accession>A0ABV4WMS7</accession>
<evidence type="ECO:0000313" key="2">
    <source>
        <dbReference type="EMBL" id="MFB2836395.1"/>
    </source>
</evidence>
<reference evidence="2 3" key="1">
    <citation type="submission" date="2024-09" db="EMBL/GenBank/DDBJ databases">
        <title>Floridaenema gen nov. (Aerosakkonemataceae, Aerosakkonematales ord. nov., Cyanobacteria) from benthic tropical and subtropical fresh waters, with the description of four new species.</title>
        <authorList>
            <person name="Moretto J.A."/>
            <person name="Berthold D.E."/>
            <person name="Lefler F.W."/>
            <person name="Huang I.-S."/>
            <person name="Laughinghouse H. IV."/>
        </authorList>
    </citation>
    <scope>NUCLEOTIDE SEQUENCE [LARGE SCALE GENOMIC DNA]</scope>
    <source>
        <strain evidence="2 3">BLCC-F167</strain>
    </source>
</reference>
<dbReference type="PROSITE" id="PS50801">
    <property type="entry name" value="STAS"/>
    <property type="match status" value="1"/>
</dbReference>
<evidence type="ECO:0000313" key="3">
    <source>
        <dbReference type="Proteomes" id="UP001576780"/>
    </source>
</evidence>
<evidence type="ECO:0000259" key="1">
    <source>
        <dbReference type="PROSITE" id="PS50801"/>
    </source>
</evidence>
<keyword evidence="3" id="KW-1185">Reference proteome</keyword>
<dbReference type="SUPFAM" id="SSF52091">
    <property type="entry name" value="SpoIIaa-like"/>
    <property type="match status" value="1"/>
</dbReference>
<organism evidence="2 3">
    <name type="scientific">Floridaenema evergladense BLCC-F167</name>
    <dbReference type="NCBI Taxonomy" id="3153639"/>
    <lineage>
        <taxon>Bacteria</taxon>
        <taxon>Bacillati</taxon>
        <taxon>Cyanobacteriota</taxon>
        <taxon>Cyanophyceae</taxon>
        <taxon>Oscillatoriophycideae</taxon>
        <taxon>Aerosakkonematales</taxon>
        <taxon>Aerosakkonemataceae</taxon>
        <taxon>Floridanema</taxon>
        <taxon>Floridanema evergladense</taxon>
    </lineage>
</organism>
<protein>
    <submittedName>
        <fullName evidence="2">STAS domain-containing protein</fullName>
    </submittedName>
</protein>
<dbReference type="RefSeq" id="WP_413278779.1">
    <property type="nucleotide sequence ID" value="NZ_JBHFNT010000149.1"/>
</dbReference>
<proteinExistence type="predicted"/>
<gene>
    <name evidence="2" type="ORF">ACE1CA_17835</name>
</gene>
<dbReference type="Proteomes" id="UP001576780">
    <property type="component" value="Unassembled WGS sequence"/>
</dbReference>
<feature type="domain" description="STAS" evidence="1">
    <location>
        <begin position="14"/>
        <end position="108"/>
    </location>
</feature>